<keyword evidence="1" id="KW-0548">Nucleotidyltransferase</keyword>
<name>A0A834SD96_9FABA</name>
<protein>
    <submittedName>
        <fullName evidence="1">Reverse transcriptase</fullName>
    </submittedName>
</protein>
<keyword evidence="1" id="KW-0808">Transferase</keyword>
<organism evidence="1 2">
    <name type="scientific">Senna tora</name>
    <dbReference type="NCBI Taxonomy" id="362788"/>
    <lineage>
        <taxon>Eukaryota</taxon>
        <taxon>Viridiplantae</taxon>
        <taxon>Streptophyta</taxon>
        <taxon>Embryophyta</taxon>
        <taxon>Tracheophyta</taxon>
        <taxon>Spermatophyta</taxon>
        <taxon>Magnoliopsida</taxon>
        <taxon>eudicotyledons</taxon>
        <taxon>Gunneridae</taxon>
        <taxon>Pentapetalae</taxon>
        <taxon>rosids</taxon>
        <taxon>fabids</taxon>
        <taxon>Fabales</taxon>
        <taxon>Fabaceae</taxon>
        <taxon>Caesalpinioideae</taxon>
        <taxon>Cassia clade</taxon>
        <taxon>Senna</taxon>
    </lineage>
</organism>
<sequence>MESTAVDYFSNVYSMDHDIPVMDICQSLEHINIPKLTNQEQADLLSPITPEEVETAIFKMKSDKASGPDEQQKDLVGVKFARRGPTISHLMYADDTILFFKADDINCALVKKAIDMYANLAGQQLNYDKSFLVFSPNTSRVVKYRIAQNLGVAISTKIGRYLGTFVDNRLSDPQNYSALVERIGNKLAGWKAKTLSQAGRLTLIKSDQVLMDAAVLPKPGYISLIKGCFLHYSEAIISRDVLDLVCRQNILLRLVDVNLLHEVSDLEHIMPQYIFSGLGPFFMRQFFRSRDISLLSKGVSFITVKRSFREMSLISFVDKTYCLGL</sequence>
<dbReference type="AlphaFoldDB" id="A0A834SD96"/>
<dbReference type="PANTHER" id="PTHR33116:SF78">
    <property type="entry name" value="OS12G0587133 PROTEIN"/>
    <property type="match status" value="1"/>
</dbReference>
<evidence type="ECO:0000313" key="1">
    <source>
        <dbReference type="EMBL" id="KAF7802015.1"/>
    </source>
</evidence>
<keyword evidence="2" id="KW-1185">Reference proteome</keyword>
<dbReference type="GO" id="GO:0003964">
    <property type="term" value="F:RNA-directed DNA polymerase activity"/>
    <property type="evidence" value="ECO:0007669"/>
    <property type="project" value="UniProtKB-KW"/>
</dbReference>
<dbReference type="Proteomes" id="UP000634136">
    <property type="component" value="Unassembled WGS sequence"/>
</dbReference>
<comment type="caution">
    <text evidence="1">The sequence shown here is derived from an EMBL/GenBank/DDBJ whole genome shotgun (WGS) entry which is preliminary data.</text>
</comment>
<evidence type="ECO:0000313" key="2">
    <source>
        <dbReference type="Proteomes" id="UP000634136"/>
    </source>
</evidence>
<keyword evidence="1" id="KW-0695">RNA-directed DNA polymerase</keyword>
<proteinExistence type="predicted"/>
<dbReference type="EMBL" id="JAAIUW010000013">
    <property type="protein sequence ID" value="KAF7802015.1"/>
    <property type="molecule type" value="Genomic_DNA"/>
</dbReference>
<reference evidence="1" key="1">
    <citation type="submission" date="2020-09" db="EMBL/GenBank/DDBJ databases">
        <title>Genome-Enabled Discovery of Anthraquinone Biosynthesis in Senna tora.</title>
        <authorList>
            <person name="Kang S.-H."/>
            <person name="Pandey R.P."/>
            <person name="Lee C.-M."/>
            <person name="Sim J.-S."/>
            <person name="Jeong J.-T."/>
            <person name="Choi B.-S."/>
            <person name="Jung M."/>
            <person name="Ginzburg D."/>
            <person name="Zhao K."/>
            <person name="Won S.Y."/>
            <person name="Oh T.-J."/>
            <person name="Yu Y."/>
            <person name="Kim N.-H."/>
            <person name="Lee O.R."/>
            <person name="Lee T.-H."/>
            <person name="Bashyal P."/>
            <person name="Kim T.-S."/>
            <person name="Lee W.-H."/>
            <person name="Kawkins C."/>
            <person name="Kim C.-K."/>
            <person name="Kim J.S."/>
            <person name="Ahn B.O."/>
            <person name="Rhee S.Y."/>
            <person name="Sohng J.K."/>
        </authorList>
    </citation>
    <scope>NUCLEOTIDE SEQUENCE</scope>
    <source>
        <tissue evidence="1">Leaf</tissue>
    </source>
</reference>
<gene>
    <name evidence="1" type="ORF">G2W53_041126</name>
</gene>
<dbReference type="OrthoDB" id="1936608at2759"/>
<accession>A0A834SD96</accession>
<dbReference type="PANTHER" id="PTHR33116">
    <property type="entry name" value="REVERSE TRANSCRIPTASE ZINC-BINDING DOMAIN-CONTAINING PROTEIN-RELATED-RELATED"/>
    <property type="match status" value="1"/>
</dbReference>